<feature type="compositionally biased region" description="Low complexity" evidence="1">
    <location>
        <begin position="1033"/>
        <end position="1042"/>
    </location>
</feature>
<dbReference type="OrthoDB" id="10374928at2759"/>
<sequence length="1178" mass="123896">MVSMDIIAACAAKGEILPVCSTEGGVHIDLALFLGSNVLPVEAAGHKKPPRRKQDGKPESNAFGNGGGSSECFGSVTVGEEPQSSTTFVVKMGFRLILFARSLDFANPQPLKSSDDVTSMVFLEDSPEALSGVQLIRFGGVDSVGLAAGDDGGGCSLDTKGCESSSDGTSQGLAAGEGISGLSAPSDDNESSNSGSKESEDATIPPFVTGGMGLRCQPGLEMSKTMGGRLQDEMVRALPPALEARGSDERQLSATHEAVITLLAARPPCFTPDVPRRTPDPTVPSGGEPPSGVSDDVERDQNRVLNNLIETLFAYKSTLEKGPDTVSRCERASQAQHAEAARKDEQVAYRLTSSALQFLARSGDVLHACGSDPVFYSPVFPGVRALVHSAIRRAAGTMRPPNQDREGDLERVVVGSLTRSMITRVPSDCTWIVPLAALAVNNPDDFPAKGWWDAFGTLVADRHRGSEESSGHFSRISLAKLFKMVTAAEKAGAGDNHAGIALESNRSPDGDPCHLEVHALGAGQVESATQGLYRVQAVVNSWREHHDSEVPKVTMVNDDHLHECIRETGDDEESDGDETIHHGITLSPQQWDLGFDTSDWARDRGAAAAASYKRNQGTPFGIEDGVDGPDERGSGNFDSFCFSLSSLWTAAVSDRSKMNATQAAQAKAFSGDGVLRRLVLLEATMNSVFARLPGFVLCEASKWSEWISEVCRSLSSVREGCGNNASIGWLRFLLSHPPPVFESKHSVGDANSSSSSTSTDNNGGDSDSGSNSSASGEIGIDEAIDEEKAKRGPISETANDDICSETDAAFSGELKHREAPGAGAPHSKVRRDSRERMKIKLGLADGLGIAVGSEQSDDIPSAETGKEFTARASSLFGISTSRLRGVASAKKLPSSAAANGVDADSDGSLRFSHTENVGTPATAGTTPDLLNVSTHEDFDTGEDEESKFITFVAETFRPQRDDSDWHKEEKPVPAPLETSTDAKNTVALVVAEQSTASVSTTTVVEDDMASMATHPEDKTAKNPMIQQQMTSEAVSSPVASSPQTVDQDGSATPAGLGASPERSSICSPPQSTSTVEDSVTVAKVMVPAGGDITEAVSRHFVSVLSNIECAAKEAGTTVTVHDASKPAHALLSRGVLVGQARGQQTGHSRARGRGNPAAVAINGGLSTANMVRRSSLSH</sequence>
<evidence type="ECO:0000313" key="2">
    <source>
        <dbReference type="EMBL" id="CBN78612.1"/>
    </source>
</evidence>
<dbReference type="InParanoid" id="D8LEP9"/>
<evidence type="ECO:0000313" key="3">
    <source>
        <dbReference type="Proteomes" id="UP000002630"/>
    </source>
</evidence>
<feature type="region of interest" description="Disordered" evidence="1">
    <location>
        <begin position="159"/>
        <end position="209"/>
    </location>
</feature>
<gene>
    <name evidence="2" type="ORF">Esi_0137_0059</name>
</gene>
<reference evidence="2 3" key="1">
    <citation type="journal article" date="2010" name="Nature">
        <title>The Ectocarpus genome and the independent evolution of multicellularity in brown algae.</title>
        <authorList>
            <person name="Cock J.M."/>
            <person name="Sterck L."/>
            <person name="Rouze P."/>
            <person name="Scornet D."/>
            <person name="Allen A.E."/>
            <person name="Amoutzias G."/>
            <person name="Anthouard V."/>
            <person name="Artiguenave F."/>
            <person name="Aury J.M."/>
            <person name="Badger J.H."/>
            <person name="Beszteri B."/>
            <person name="Billiau K."/>
            <person name="Bonnet E."/>
            <person name="Bothwell J.H."/>
            <person name="Bowler C."/>
            <person name="Boyen C."/>
            <person name="Brownlee C."/>
            <person name="Carrano C.J."/>
            <person name="Charrier B."/>
            <person name="Cho G.Y."/>
            <person name="Coelho S.M."/>
            <person name="Collen J."/>
            <person name="Corre E."/>
            <person name="Da Silva C."/>
            <person name="Delage L."/>
            <person name="Delaroque N."/>
            <person name="Dittami S.M."/>
            <person name="Doulbeau S."/>
            <person name="Elias M."/>
            <person name="Farnham G."/>
            <person name="Gachon C.M."/>
            <person name="Gschloessl B."/>
            <person name="Heesch S."/>
            <person name="Jabbari K."/>
            <person name="Jubin C."/>
            <person name="Kawai H."/>
            <person name="Kimura K."/>
            <person name="Kloareg B."/>
            <person name="Kupper F.C."/>
            <person name="Lang D."/>
            <person name="Le Bail A."/>
            <person name="Leblanc C."/>
            <person name="Lerouge P."/>
            <person name="Lohr M."/>
            <person name="Lopez P.J."/>
            <person name="Martens C."/>
            <person name="Maumus F."/>
            <person name="Michel G."/>
            <person name="Miranda-Saavedra D."/>
            <person name="Morales J."/>
            <person name="Moreau H."/>
            <person name="Motomura T."/>
            <person name="Nagasato C."/>
            <person name="Napoli C.A."/>
            <person name="Nelson D.R."/>
            <person name="Nyvall-Collen P."/>
            <person name="Peters A.F."/>
            <person name="Pommier C."/>
            <person name="Potin P."/>
            <person name="Poulain J."/>
            <person name="Quesneville H."/>
            <person name="Read B."/>
            <person name="Rensing S.A."/>
            <person name="Ritter A."/>
            <person name="Rousvoal S."/>
            <person name="Samanta M."/>
            <person name="Samson G."/>
            <person name="Schroeder D.C."/>
            <person name="Segurens B."/>
            <person name="Strittmatter M."/>
            <person name="Tonon T."/>
            <person name="Tregear J.W."/>
            <person name="Valentin K."/>
            <person name="von Dassow P."/>
            <person name="Yamagishi T."/>
            <person name="Van de Peer Y."/>
            <person name="Wincker P."/>
        </authorList>
    </citation>
    <scope>NUCLEOTIDE SEQUENCE [LARGE SCALE GENOMIC DNA]</scope>
    <source>
        <strain evidence="3">Ec32 / CCAP1310/4</strain>
    </source>
</reference>
<feature type="region of interest" description="Disordered" evidence="1">
    <location>
        <begin position="959"/>
        <end position="978"/>
    </location>
</feature>
<organism evidence="2 3">
    <name type="scientific">Ectocarpus siliculosus</name>
    <name type="common">Brown alga</name>
    <name type="synonym">Conferva siliculosa</name>
    <dbReference type="NCBI Taxonomy" id="2880"/>
    <lineage>
        <taxon>Eukaryota</taxon>
        <taxon>Sar</taxon>
        <taxon>Stramenopiles</taxon>
        <taxon>Ochrophyta</taxon>
        <taxon>PX clade</taxon>
        <taxon>Phaeophyceae</taxon>
        <taxon>Ectocarpales</taxon>
        <taxon>Ectocarpaceae</taxon>
        <taxon>Ectocarpus</taxon>
    </lineage>
</organism>
<dbReference type="EMBL" id="FN649752">
    <property type="protein sequence ID" value="CBN78612.1"/>
    <property type="molecule type" value="Genomic_DNA"/>
</dbReference>
<feature type="region of interest" description="Disordered" evidence="1">
    <location>
        <begin position="268"/>
        <end position="299"/>
    </location>
</feature>
<name>D8LEP9_ECTSI</name>
<protein>
    <submittedName>
        <fullName evidence="2">Uncharacterized protein</fullName>
    </submittedName>
</protein>
<evidence type="ECO:0000256" key="1">
    <source>
        <dbReference type="SAM" id="MobiDB-lite"/>
    </source>
</evidence>
<dbReference type="Proteomes" id="UP000002630">
    <property type="component" value="Linkage Group LG27"/>
</dbReference>
<feature type="region of interest" description="Disordered" evidence="1">
    <location>
        <begin position="44"/>
        <end position="68"/>
    </location>
</feature>
<dbReference type="EMBL" id="FN647981">
    <property type="protein sequence ID" value="CBN78612.1"/>
    <property type="molecule type" value="Genomic_DNA"/>
</dbReference>
<feature type="compositionally biased region" description="Basic and acidic residues" evidence="1">
    <location>
        <begin position="959"/>
        <end position="971"/>
    </location>
</feature>
<dbReference type="AlphaFoldDB" id="D8LEP9"/>
<feature type="region of interest" description="Disordered" evidence="1">
    <location>
        <begin position="1012"/>
        <end position="1077"/>
    </location>
</feature>
<accession>D8LEP9</accession>
<feature type="compositionally biased region" description="Polar residues" evidence="1">
    <location>
        <begin position="1061"/>
        <end position="1077"/>
    </location>
</feature>
<proteinExistence type="predicted"/>
<feature type="compositionally biased region" description="Low complexity" evidence="1">
    <location>
        <begin position="748"/>
        <end position="778"/>
    </location>
</feature>
<feature type="compositionally biased region" description="Polar residues" evidence="1">
    <location>
        <begin position="162"/>
        <end position="172"/>
    </location>
</feature>
<keyword evidence="3" id="KW-1185">Reference proteome</keyword>
<feature type="region of interest" description="Disordered" evidence="1">
    <location>
        <begin position="743"/>
        <end position="834"/>
    </location>
</feature>